<keyword evidence="7 20" id="KW-0679">Respiratory chain</keyword>
<feature type="transmembrane region" description="Helical" evidence="20">
    <location>
        <begin position="320"/>
        <end position="340"/>
    </location>
</feature>
<dbReference type="PROSITE" id="PS51003">
    <property type="entry name" value="CYTB_CTER"/>
    <property type="match status" value="1"/>
</dbReference>
<name>T1SFL4_9TELE</name>
<evidence type="ECO:0000256" key="9">
    <source>
        <dbReference type="ARBA" id="ARBA00022723"/>
    </source>
</evidence>
<dbReference type="FunFam" id="1.20.810.10:FF:000002">
    <property type="entry name" value="Cytochrome b"/>
    <property type="match status" value="1"/>
</dbReference>
<evidence type="ECO:0000256" key="7">
    <source>
        <dbReference type="ARBA" id="ARBA00022660"/>
    </source>
</evidence>
<reference evidence="23" key="1">
    <citation type="journal article" date="2013" name="Mol. Phylogenet. Evol.">
        <title>Contrasting phylogeographic histories between broadly sympatric topminnows in the Fundulus notatus species complex.</title>
        <authorList>
            <person name="Duvernell D.D."/>
            <person name="Meier S.L."/>
            <person name="Schaefer J.F."/>
            <person name="Kreiser B.R."/>
        </authorList>
    </citation>
    <scope>NUCLEOTIDE SEQUENCE</scope>
</reference>
<dbReference type="GO" id="GO:0016491">
    <property type="term" value="F:oxidoreductase activity"/>
    <property type="evidence" value="ECO:0007669"/>
    <property type="project" value="UniProtKB-UniRule"/>
</dbReference>
<comment type="similarity">
    <text evidence="17 20">Belongs to the cytochrome b family.</text>
</comment>
<dbReference type="GO" id="GO:0046872">
    <property type="term" value="F:metal ion binding"/>
    <property type="evidence" value="ECO:0007669"/>
    <property type="project" value="UniProtKB-UniRule"/>
</dbReference>
<dbReference type="InterPro" id="IPR036150">
    <property type="entry name" value="Cyt_b/b6_C_sf"/>
</dbReference>
<dbReference type="InterPro" id="IPR005798">
    <property type="entry name" value="Cyt_b/b6_C"/>
</dbReference>
<feature type="transmembrane region" description="Helical" evidence="20">
    <location>
        <begin position="29"/>
        <end position="52"/>
    </location>
</feature>
<evidence type="ECO:0000256" key="11">
    <source>
        <dbReference type="ARBA" id="ARBA00022982"/>
    </source>
</evidence>
<feature type="transmembrane region" description="Helical" evidence="20">
    <location>
        <begin position="145"/>
        <end position="166"/>
    </location>
</feature>
<keyword evidence="11 20" id="KW-0249">Electron transport</keyword>
<dbReference type="PANTHER" id="PTHR19271:SF16">
    <property type="entry name" value="CYTOCHROME B"/>
    <property type="match status" value="1"/>
</dbReference>
<evidence type="ECO:0000256" key="19">
    <source>
        <dbReference type="PIRSR" id="PIRSR038885-2"/>
    </source>
</evidence>
<evidence type="ECO:0000256" key="17">
    <source>
        <dbReference type="ARBA" id="ARBA00061233"/>
    </source>
</evidence>
<comment type="function">
    <text evidence="1 20">Component of the ubiquinol-cytochrome c reductase complex (complex III or cytochrome b-c1 complex) that is part of the mitochondrial respiratory chain. The b-c1 complex mediates electron transfer from ubiquinol to cytochrome c. Contributes to the generation of a proton gradient across the mitochondrial membrane that is then used for ATP synthesis.</text>
</comment>
<evidence type="ECO:0000256" key="4">
    <source>
        <dbReference type="ARBA" id="ARBA00013531"/>
    </source>
</evidence>
<dbReference type="GO" id="GO:0005743">
    <property type="term" value="C:mitochondrial inner membrane"/>
    <property type="evidence" value="ECO:0007669"/>
    <property type="project" value="UniProtKB-SubCell"/>
</dbReference>
<evidence type="ECO:0000256" key="20">
    <source>
        <dbReference type="RuleBase" id="RU362117"/>
    </source>
</evidence>
<keyword evidence="14" id="KW-0830">Ubiquinone</keyword>
<evidence type="ECO:0000256" key="18">
    <source>
        <dbReference type="PIRSR" id="PIRSR038885-1"/>
    </source>
</evidence>
<comment type="cofactor">
    <cofactor evidence="20">
        <name>heme b</name>
        <dbReference type="ChEBI" id="CHEBI:60344"/>
    </cofactor>
    <text evidence="20">Binds 2 heme groups non-covalently.</text>
</comment>
<feature type="transmembrane region" description="Helical" evidence="20">
    <location>
        <begin position="288"/>
        <end position="308"/>
    </location>
</feature>
<evidence type="ECO:0000313" key="23">
    <source>
        <dbReference type="EMBL" id="AGT19751.1"/>
    </source>
</evidence>
<protein>
    <recommendedName>
        <fullName evidence="4 20">Cytochrome b</fullName>
    </recommendedName>
</protein>
<dbReference type="SUPFAM" id="SSF81342">
    <property type="entry name" value="Transmembrane di-heme cytochromes"/>
    <property type="match status" value="1"/>
</dbReference>
<evidence type="ECO:0000259" key="22">
    <source>
        <dbReference type="PROSITE" id="PS51003"/>
    </source>
</evidence>
<accession>T1SFL4</accession>
<keyword evidence="6 19" id="KW-0349">Heme</keyword>
<feature type="domain" description="Cytochrome b/b6 C-terminal region profile" evidence="22">
    <location>
        <begin position="210"/>
        <end position="379"/>
    </location>
</feature>
<keyword evidence="8 20" id="KW-0812">Transmembrane</keyword>
<feature type="binding site" description="axial binding residue" evidence="19">
    <location>
        <position position="196"/>
    </location>
    <ligand>
        <name>heme b</name>
        <dbReference type="ChEBI" id="CHEBI:60344"/>
        <label>b566</label>
    </ligand>
    <ligandPart>
        <name>Fe</name>
        <dbReference type="ChEBI" id="CHEBI:18248"/>
    </ligandPart>
</feature>
<feature type="transmembrane region" description="Helical" evidence="20">
    <location>
        <begin position="346"/>
        <end position="365"/>
    </location>
</feature>
<dbReference type="InterPro" id="IPR016174">
    <property type="entry name" value="Di-haem_cyt_TM"/>
</dbReference>
<organism evidence="23">
    <name type="scientific">Fundulus olivaceus</name>
    <name type="common">blackspotted topminnow</name>
    <dbReference type="NCBI Taxonomy" id="34782"/>
    <lineage>
        <taxon>Eukaryota</taxon>
        <taxon>Metazoa</taxon>
        <taxon>Chordata</taxon>
        <taxon>Craniata</taxon>
        <taxon>Vertebrata</taxon>
        <taxon>Euteleostomi</taxon>
        <taxon>Actinopterygii</taxon>
        <taxon>Neopterygii</taxon>
        <taxon>Teleostei</taxon>
        <taxon>Neoteleostei</taxon>
        <taxon>Acanthomorphata</taxon>
        <taxon>Ovalentaria</taxon>
        <taxon>Atherinomorphae</taxon>
        <taxon>Cyprinodontiformes</taxon>
        <taxon>Fundulidae</taxon>
        <taxon>Fundulus</taxon>
    </lineage>
</organism>
<sequence>MANLRKTHPLLKIANDALVDLPAPVNISVWWNFGSLLGLCLIAQILTGLFLAMHYTSDISTAFSSVAHICRDVNYGWLIRNMHANGASFFFICIYLHIGRGLYYGSYLYKETWNVGVILLLLVMMTAFVGYVLPWGQMSFWGATVITNLLSAVPYVGDALVQWIWGGFSVDNATLTRFFAFHFLLPFVVAAATMVHLIFLHETGSNNPTGLNSDADKISFHPYFSYKDILGFALLLATLISLTLFSPNLLGDPENFTPANPLVTPPHIKPEWYFLFAYAILRSIPNKLGGVLALLASILILMVVPILHTSKQRSLTFRPLTQFLFWLLVADVAILTWIGGMPVEHPFVIIGQVASFLYFSIFLFLSPAAACLENKVLGW</sequence>
<dbReference type="InterPro" id="IPR005797">
    <property type="entry name" value="Cyt_b/b6_N"/>
</dbReference>
<dbReference type="CDD" id="cd00284">
    <property type="entry name" value="Cytochrome_b_N"/>
    <property type="match status" value="1"/>
</dbReference>
<keyword evidence="12 20" id="KW-1133">Transmembrane helix</keyword>
<keyword evidence="10" id="KW-0999">Mitochondrion inner membrane</keyword>
<dbReference type="PROSITE" id="PS51002">
    <property type="entry name" value="CYTB_NTER"/>
    <property type="match status" value="1"/>
</dbReference>
<evidence type="ECO:0000256" key="6">
    <source>
        <dbReference type="ARBA" id="ARBA00022617"/>
    </source>
</evidence>
<keyword evidence="15 20" id="KW-0496">Mitochondrion</keyword>
<feature type="binding site" description="axial binding residue" evidence="19">
    <location>
        <position position="182"/>
    </location>
    <ligand>
        <name>heme b</name>
        <dbReference type="ChEBI" id="CHEBI:60344"/>
        <label>b562</label>
    </ligand>
    <ligandPart>
        <name>Fe</name>
        <dbReference type="ChEBI" id="CHEBI:18248"/>
    </ligandPart>
</feature>
<dbReference type="PANTHER" id="PTHR19271">
    <property type="entry name" value="CYTOCHROME B"/>
    <property type="match status" value="1"/>
</dbReference>
<comment type="subunit">
    <text evidence="3">The cytochrome bc1 complex contains 3 respiratory subunits (MT-CYB, CYC1 and UQCRFS1), 2 core proteins (UQCRC1 and UQCRC2) and probably 6 low-molecular weight proteins.</text>
</comment>
<keyword evidence="5 20" id="KW-0813">Transport</keyword>
<feature type="domain" description="Cytochrome b/b6 N-terminal region profile" evidence="21">
    <location>
        <begin position="1"/>
        <end position="209"/>
    </location>
</feature>
<evidence type="ECO:0000256" key="14">
    <source>
        <dbReference type="ARBA" id="ARBA00023075"/>
    </source>
</evidence>
<dbReference type="SUPFAM" id="SSF81648">
    <property type="entry name" value="a domain/subunit of cytochrome bc1 complex (Ubiquinol-cytochrome c reductase)"/>
    <property type="match status" value="1"/>
</dbReference>
<dbReference type="InterPro" id="IPR048260">
    <property type="entry name" value="Cytochrome_b_C_euk/bac"/>
</dbReference>
<feature type="transmembrane region" description="Helical" evidence="20">
    <location>
        <begin position="229"/>
        <end position="250"/>
    </location>
</feature>
<dbReference type="GO" id="GO:0006122">
    <property type="term" value="P:mitochondrial electron transport, ubiquinol to cytochrome c"/>
    <property type="evidence" value="ECO:0007669"/>
    <property type="project" value="TreeGrafter"/>
</dbReference>
<dbReference type="InterPro" id="IPR048259">
    <property type="entry name" value="Cytochrome_b_N_euk/bac"/>
</dbReference>
<evidence type="ECO:0000256" key="5">
    <source>
        <dbReference type="ARBA" id="ARBA00022448"/>
    </source>
</evidence>
<dbReference type="Pfam" id="PF00032">
    <property type="entry name" value="Cytochrom_B_C"/>
    <property type="match status" value="1"/>
</dbReference>
<feature type="transmembrane region" description="Helical" evidence="20">
    <location>
        <begin position="178"/>
        <end position="200"/>
    </location>
</feature>
<proteinExistence type="inferred from homology"/>
<dbReference type="EMBL" id="KF245804">
    <property type="protein sequence ID" value="AGT19751.1"/>
    <property type="molecule type" value="Genomic_DNA"/>
</dbReference>
<feature type="binding site" description="axial binding residue" evidence="19">
    <location>
        <position position="97"/>
    </location>
    <ligand>
        <name>heme b</name>
        <dbReference type="ChEBI" id="CHEBI:60344"/>
        <label>b566</label>
    </ligand>
    <ligandPart>
        <name>Fe</name>
        <dbReference type="ChEBI" id="CHEBI:18248"/>
    </ligandPart>
</feature>
<evidence type="ECO:0000259" key="21">
    <source>
        <dbReference type="PROSITE" id="PS51002"/>
    </source>
</evidence>
<evidence type="ECO:0000256" key="10">
    <source>
        <dbReference type="ARBA" id="ARBA00022792"/>
    </source>
</evidence>
<evidence type="ECO:0000256" key="1">
    <source>
        <dbReference type="ARBA" id="ARBA00002566"/>
    </source>
</evidence>
<evidence type="ECO:0000256" key="8">
    <source>
        <dbReference type="ARBA" id="ARBA00022692"/>
    </source>
</evidence>
<comment type="subcellular location">
    <subcellularLocation>
        <location evidence="2">Mitochondrion inner membrane</location>
        <topology evidence="2">Multi-pass membrane protein</topology>
    </subcellularLocation>
</comment>
<evidence type="ECO:0000256" key="13">
    <source>
        <dbReference type="ARBA" id="ARBA00023004"/>
    </source>
</evidence>
<evidence type="ECO:0000256" key="2">
    <source>
        <dbReference type="ARBA" id="ARBA00004448"/>
    </source>
</evidence>
<dbReference type="GO" id="GO:0045275">
    <property type="term" value="C:respiratory chain complex III"/>
    <property type="evidence" value="ECO:0007669"/>
    <property type="project" value="InterPro"/>
</dbReference>
<dbReference type="PIRSF" id="PIRSF038885">
    <property type="entry name" value="COB"/>
    <property type="match status" value="1"/>
</dbReference>
<feature type="transmembrane region" description="Helical" evidence="20">
    <location>
        <begin position="113"/>
        <end position="133"/>
    </location>
</feature>
<dbReference type="CDD" id="cd00290">
    <property type="entry name" value="cytochrome_b_C"/>
    <property type="match status" value="1"/>
</dbReference>
<dbReference type="Pfam" id="PF00033">
    <property type="entry name" value="Cytochrome_B"/>
    <property type="match status" value="1"/>
</dbReference>
<dbReference type="GO" id="GO:0008121">
    <property type="term" value="F:quinol-cytochrome-c reductase activity"/>
    <property type="evidence" value="ECO:0007669"/>
    <property type="project" value="InterPro"/>
</dbReference>
<evidence type="ECO:0000256" key="12">
    <source>
        <dbReference type="ARBA" id="ARBA00022989"/>
    </source>
</evidence>
<dbReference type="InterPro" id="IPR030689">
    <property type="entry name" value="Cytochrome_b"/>
</dbReference>
<geneLocation type="mitochondrion" evidence="23"/>
<keyword evidence="16 20" id="KW-0472">Membrane</keyword>
<evidence type="ECO:0000256" key="15">
    <source>
        <dbReference type="ARBA" id="ARBA00023128"/>
    </source>
</evidence>
<comment type="cofactor">
    <cofactor evidence="19">
        <name>heme</name>
        <dbReference type="ChEBI" id="CHEBI:30413"/>
    </cofactor>
    <text evidence="19">Binds 2 heme groups non-covalently.</text>
</comment>
<evidence type="ECO:0000256" key="3">
    <source>
        <dbReference type="ARBA" id="ARBA00011660"/>
    </source>
</evidence>
<feature type="binding site" description="axial binding residue" evidence="19">
    <location>
        <position position="83"/>
    </location>
    <ligand>
        <name>heme b</name>
        <dbReference type="ChEBI" id="CHEBI:60344"/>
        <label>b562</label>
    </ligand>
    <ligandPart>
        <name>Fe</name>
        <dbReference type="ChEBI" id="CHEBI:18248"/>
    </ligandPart>
</feature>
<evidence type="ECO:0000256" key="16">
    <source>
        <dbReference type="ARBA" id="ARBA00023136"/>
    </source>
</evidence>
<dbReference type="AlphaFoldDB" id="T1SFL4"/>
<dbReference type="InterPro" id="IPR027387">
    <property type="entry name" value="Cytb/b6-like_sf"/>
</dbReference>
<keyword evidence="13 19" id="KW-0408">Iron</keyword>
<feature type="binding site" evidence="18">
    <location>
        <position position="201"/>
    </location>
    <ligand>
        <name>a ubiquinone</name>
        <dbReference type="ChEBI" id="CHEBI:16389"/>
    </ligand>
</feature>
<gene>
    <name evidence="23" type="primary">cytb</name>
</gene>
<feature type="transmembrane region" description="Helical" evidence="20">
    <location>
        <begin position="87"/>
        <end position="107"/>
    </location>
</feature>
<keyword evidence="9 19" id="KW-0479">Metal-binding</keyword>
<dbReference type="Gene3D" id="1.20.810.10">
    <property type="entry name" value="Cytochrome Bc1 Complex, Chain C"/>
    <property type="match status" value="1"/>
</dbReference>